<dbReference type="Proteomes" id="UP000886602">
    <property type="component" value="Unassembled WGS sequence"/>
</dbReference>
<protein>
    <submittedName>
        <fullName evidence="2">Uncharacterized protein</fullName>
    </submittedName>
</protein>
<proteinExistence type="predicted"/>
<reference evidence="2" key="1">
    <citation type="submission" date="2020-10" db="EMBL/GenBank/DDBJ databases">
        <title>Connecting structure to function with the recovery of over 1000 high-quality activated sludge metagenome-assembled genomes encoding full-length rRNA genes using long-read sequencing.</title>
        <authorList>
            <person name="Singleton C.M."/>
            <person name="Petriglieri F."/>
            <person name="Kristensen J.M."/>
            <person name="Kirkegaard R.H."/>
            <person name="Michaelsen T.Y."/>
            <person name="Andersen M.H."/>
            <person name="Karst S.M."/>
            <person name="Dueholm M.S."/>
            <person name="Nielsen P.H."/>
            <person name="Albertsen M."/>
        </authorList>
    </citation>
    <scope>NUCLEOTIDE SEQUENCE</scope>
    <source>
        <strain evidence="2">EsbW_18-Q3-R4-48_MAXAC.044</strain>
    </source>
</reference>
<dbReference type="AlphaFoldDB" id="A0A9D7FHQ6"/>
<accession>A0A9D7FHQ6</accession>
<feature type="transmembrane region" description="Helical" evidence="1">
    <location>
        <begin position="43"/>
        <end position="60"/>
    </location>
</feature>
<keyword evidence="1" id="KW-0472">Membrane</keyword>
<evidence type="ECO:0000313" key="2">
    <source>
        <dbReference type="EMBL" id="MBK7424986.1"/>
    </source>
</evidence>
<comment type="caution">
    <text evidence="2">The sequence shown here is derived from an EMBL/GenBank/DDBJ whole genome shotgun (WGS) entry which is preliminary data.</text>
</comment>
<evidence type="ECO:0000256" key="1">
    <source>
        <dbReference type="SAM" id="Phobius"/>
    </source>
</evidence>
<gene>
    <name evidence="2" type="ORF">IPJ48_18945</name>
</gene>
<dbReference type="EMBL" id="JADJNC010000060">
    <property type="protein sequence ID" value="MBK7424986.1"/>
    <property type="molecule type" value="Genomic_DNA"/>
</dbReference>
<sequence>MNDDYVQDKTRRIVGRQVLRRASRMVQAWRDDEQENARLAKQIALLLLFIALLGAALFILF</sequence>
<keyword evidence="1" id="KW-1133">Transmembrane helix</keyword>
<keyword evidence="1" id="KW-0812">Transmembrane</keyword>
<evidence type="ECO:0000313" key="3">
    <source>
        <dbReference type="Proteomes" id="UP000886602"/>
    </source>
</evidence>
<name>A0A9D7FHQ6_9RHOO</name>
<organism evidence="2 3">
    <name type="scientific">Candidatus Propionivibrio dominans</name>
    <dbReference type="NCBI Taxonomy" id="2954373"/>
    <lineage>
        <taxon>Bacteria</taxon>
        <taxon>Pseudomonadati</taxon>
        <taxon>Pseudomonadota</taxon>
        <taxon>Betaproteobacteria</taxon>
        <taxon>Rhodocyclales</taxon>
        <taxon>Rhodocyclaceae</taxon>
        <taxon>Propionivibrio</taxon>
    </lineage>
</organism>